<dbReference type="EMBL" id="CAJNOJ010000095">
    <property type="protein sequence ID" value="CAF1094932.1"/>
    <property type="molecule type" value="Genomic_DNA"/>
</dbReference>
<evidence type="ECO:0000313" key="3">
    <source>
        <dbReference type="EMBL" id="CAF1094932.1"/>
    </source>
</evidence>
<accession>A0A814NU13</accession>
<dbReference type="Proteomes" id="UP000663828">
    <property type="component" value="Unassembled WGS sequence"/>
</dbReference>
<keyword evidence="4" id="KW-1185">Reference proteome</keyword>
<gene>
    <name evidence="3" type="ORF">EDS130_LOCUS19683</name>
    <name evidence="2" type="ORF">XAT740_LOCUS10833</name>
</gene>
<sequence length="265" mass="30078">MSSGNKIAKVPPFYNVNNDTFYHGPAWVIKPKLFPRKETHVKHPGPAYYRIPNRSVYAHPGVTIASRYETNPPSSTHLLAYYHPTDQYISSTQMPAISITPRRTKHEQSRNYAGCLYTPTNMLDHCRTSLLRSSYHPSTAWKSRNPHSSSTSSSPGPAAYPIYDDDEDILPRPQPGFTQKHRFSSSKNQKISQTNPPFYYPNKMDQHRLPSFTIGKRLLPFESTRQRTPPYYSSIHDKAPCLSTVKPGITLKGRWSPAVCVLTEG</sequence>
<dbReference type="EMBL" id="CAJNOR010000584">
    <property type="protein sequence ID" value="CAF0954214.1"/>
    <property type="molecule type" value="Genomic_DNA"/>
</dbReference>
<dbReference type="OrthoDB" id="9974273at2759"/>
<dbReference type="Proteomes" id="UP000663852">
    <property type="component" value="Unassembled WGS sequence"/>
</dbReference>
<protein>
    <submittedName>
        <fullName evidence="3">Uncharacterized protein</fullName>
    </submittedName>
</protein>
<feature type="compositionally biased region" description="Polar residues" evidence="1">
    <location>
        <begin position="185"/>
        <end position="194"/>
    </location>
</feature>
<evidence type="ECO:0000313" key="2">
    <source>
        <dbReference type="EMBL" id="CAF0954214.1"/>
    </source>
</evidence>
<feature type="region of interest" description="Disordered" evidence="1">
    <location>
        <begin position="137"/>
        <end position="194"/>
    </location>
</feature>
<evidence type="ECO:0000256" key="1">
    <source>
        <dbReference type="SAM" id="MobiDB-lite"/>
    </source>
</evidence>
<reference evidence="3" key="1">
    <citation type="submission" date="2021-02" db="EMBL/GenBank/DDBJ databases">
        <authorList>
            <person name="Nowell W R."/>
        </authorList>
    </citation>
    <scope>NUCLEOTIDE SEQUENCE</scope>
</reference>
<comment type="caution">
    <text evidence="3">The sequence shown here is derived from an EMBL/GenBank/DDBJ whole genome shotgun (WGS) entry which is preliminary data.</text>
</comment>
<evidence type="ECO:0000313" key="5">
    <source>
        <dbReference type="Proteomes" id="UP000663852"/>
    </source>
</evidence>
<dbReference type="AlphaFoldDB" id="A0A814NU13"/>
<name>A0A814NU13_ADIRI</name>
<organism evidence="3 5">
    <name type="scientific">Adineta ricciae</name>
    <name type="common">Rotifer</name>
    <dbReference type="NCBI Taxonomy" id="249248"/>
    <lineage>
        <taxon>Eukaryota</taxon>
        <taxon>Metazoa</taxon>
        <taxon>Spiralia</taxon>
        <taxon>Gnathifera</taxon>
        <taxon>Rotifera</taxon>
        <taxon>Eurotatoria</taxon>
        <taxon>Bdelloidea</taxon>
        <taxon>Adinetida</taxon>
        <taxon>Adinetidae</taxon>
        <taxon>Adineta</taxon>
    </lineage>
</organism>
<proteinExistence type="predicted"/>
<evidence type="ECO:0000313" key="4">
    <source>
        <dbReference type="Proteomes" id="UP000663828"/>
    </source>
</evidence>